<dbReference type="STRING" id="160488.PP_5717"/>
<keyword evidence="1" id="KW-0472">Membrane</keyword>
<proteinExistence type="predicted"/>
<dbReference type="AlphaFoldDB" id="A0A140FWS1"/>
<evidence type="ECO:0000313" key="3">
    <source>
        <dbReference type="Proteomes" id="UP000000556"/>
    </source>
</evidence>
<dbReference type="BioCyc" id="PPUT160488:G1G01-5226-MONOMER"/>
<dbReference type="RefSeq" id="WP_049587455.1">
    <property type="nucleotide sequence ID" value="NC_002947.4"/>
</dbReference>
<dbReference type="EMBL" id="AE015451">
    <property type="protein sequence ID" value="AMM03054.1"/>
    <property type="molecule type" value="Genomic_DNA"/>
</dbReference>
<keyword evidence="3" id="KW-1185">Reference proteome</keyword>
<protein>
    <submittedName>
        <fullName evidence="2">Uncharacterized protein</fullName>
    </submittedName>
</protein>
<dbReference type="GeneID" id="83682616"/>
<sequence>MSNLHLAVLGVFVIISPFLMFGVWVFVAYRYLDRIESILSNSRMVAVNREIYSHAGLLGKVMRLGSISAMLSMKYFSVRKGLLDRNDVAKAPADLQRLLVRLWTVQILLIALIVLFFLWIEYLR</sequence>
<name>A0A140FWS1_PSEPK</name>
<feature type="transmembrane region" description="Helical" evidence="1">
    <location>
        <begin position="98"/>
        <end position="120"/>
    </location>
</feature>
<dbReference type="OrthoDB" id="6898743at2"/>
<dbReference type="Proteomes" id="UP000000556">
    <property type="component" value="Chromosome"/>
</dbReference>
<keyword evidence="1" id="KW-1133">Transmembrane helix</keyword>
<reference evidence="2 3" key="2">
    <citation type="journal article" date="2016" name="Environ. Microbiol.">
        <title>The revisited genome of Pseudomonas putida KT2440 enlightens its value as a robust metabolic chassis.</title>
        <authorList>
            <person name="Belda E."/>
            <person name="van Heck R.G."/>
            <person name="Lopez-Sanchez M.J."/>
            <person name="Cruveiller S."/>
            <person name="Barbe V."/>
            <person name="Fraser C."/>
            <person name="Klenk H.P."/>
            <person name="Petersen J."/>
            <person name="Morgat A."/>
            <person name="Nikel P.I."/>
            <person name="Vallenet D."/>
            <person name="Rouy Z."/>
            <person name="Sekowska A."/>
            <person name="Martins Dos Santos V.A."/>
            <person name="de Lorenzo V."/>
            <person name="Danchin A."/>
            <person name="Medigue C."/>
        </authorList>
    </citation>
    <scope>NUCLEOTIDE SEQUENCE [LARGE SCALE GENOMIC DNA]</scope>
    <source>
        <strain evidence="3">ATCC 47054 / DSM 6125 / CFBP 8728 / NCIMB 11950 / KT2440</strain>
    </source>
</reference>
<reference evidence="2 3" key="1">
    <citation type="journal article" date="2002" name="Environ. Microbiol.">
        <title>Complete genome sequence and comparative analysis of the metabolically versatile Pseudomonas putida KT2440.</title>
        <authorList>
            <person name="Nelson K.E."/>
            <person name="Weinel C."/>
            <person name="Paulsen I.T."/>
            <person name="Dodson R.J."/>
            <person name="Hilbert H."/>
            <person name="Martins dos Santos V.A."/>
            <person name="Fouts D.E."/>
            <person name="Gill S.R."/>
            <person name="Pop M."/>
            <person name="Holmes M."/>
            <person name="Brinkac L."/>
            <person name="Beanan M."/>
            <person name="DeBoy R.T."/>
            <person name="Daugherty S."/>
            <person name="Kolonay J."/>
            <person name="Madupu R."/>
            <person name="Nelson W."/>
            <person name="White O."/>
            <person name="Peterson J."/>
            <person name="Khouri H."/>
            <person name="Hance I."/>
            <person name="Chris Lee P."/>
            <person name="Holtzapple E."/>
            <person name="Scanlan D."/>
            <person name="Tran K."/>
            <person name="Moazzez A."/>
            <person name="Utterback T."/>
            <person name="Rizzo M."/>
            <person name="Lee K."/>
            <person name="Kosack D."/>
            <person name="Moestl D."/>
            <person name="Wedler H."/>
            <person name="Lauber J."/>
            <person name="Stjepandic D."/>
            <person name="Hoheisel J."/>
            <person name="Straetz M."/>
            <person name="Heim S."/>
            <person name="Kiewitz C."/>
            <person name="Eisen J.A."/>
            <person name="Timmis K.N."/>
            <person name="Dusterhoft A."/>
            <person name="Tummler B."/>
            <person name="Fraser C.M."/>
        </authorList>
    </citation>
    <scope>NUCLEOTIDE SEQUENCE [LARGE SCALE GENOMIC DNA]</scope>
    <source>
        <strain evidence="3">ATCC 47054 / DSM 6125 / CFBP 8728 / NCIMB 11950 / KT2440</strain>
    </source>
</reference>
<feature type="transmembrane region" description="Helical" evidence="1">
    <location>
        <begin position="7"/>
        <end position="31"/>
    </location>
</feature>
<keyword evidence="1" id="KW-0812">Transmembrane</keyword>
<gene>
    <name evidence="2" type="ordered locus">PP_5717</name>
</gene>
<accession>A0A140FWS1</accession>
<evidence type="ECO:0000313" key="2">
    <source>
        <dbReference type="EMBL" id="AMM03054.1"/>
    </source>
</evidence>
<evidence type="ECO:0000256" key="1">
    <source>
        <dbReference type="SAM" id="Phobius"/>
    </source>
</evidence>
<organism evidence="2 3">
    <name type="scientific">Pseudomonas putida (strain ATCC 47054 / DSM 6125 / CFBP 8728 / NCIMB 11950 / KT2440)</name>
    <dbReference type="NCBI Taxonomy" id="160488"/>
    <lineage>
        <taxon>Bacteria</taxon>
        <taxon>Pseudomonadati</taxon>
        <taxon>Pseudomonadota</taxon>
        <taxon>Gammaproteobacteria</taxon>
        <taxon>Pseudomonadales</taxon>
        <taxon>Pseudomonadaceae</taxon>
        <taxon>Pseudomonas</taxon>
    </lineage>
</organism>
<dbReference type="KEGG" id="ppu:PP_5717"/>